<comment type="caution">
    <text evidence="2">The sequence shown here is derived from an EMBL/GenBank/DDBJ whole genome shotgun (WGS) entry which is preliminary data.</text>
</comment>
<dbReference type="SUPFAM" id="SSF55486">
    <property type="entry name" value="Metalloproteases ('zincins'), catalytic domain"/>
    <property type="match status" value="1"/>
</dbReference>
<gene>
    <name evidence="2" type="ORF">AB6A40_003410</name>
</gene>
<dbReference type="PANTHER" id="PTHR11733">
    <property type="entry name" value="ZINC METALLOPROTEASE FAMILY M13 NEPRILYSIN-RELATED"/>
    <property type="match status" value="1"/>
</dbReference>
<dbReference type="InterPro" id="IPR024079">
    <property type="entry name" value="MetalloPept_cat_dom_sf"/>
</dbReference>
<name>A0ABD6EAP8_9BILA</name>
<sequence>MNYGSVGMVTGHEITHGFDDTGRQYNEVGGLRNWWDKKTLSAFIELKKCFISQYGEVEVPQTNGMHINGEQTQGENIADNGGIRAAYTAMKIAEAKRTIKEKRIRGIEKYGQEQLFFINYAYSWCMNSRPEATVYKIIADPHSPNRFRVNIVLSNFEKFAEAFDCPKGSKMSSKKQCRVW</sequence>
<reference evidence="2 3" key="1">
    <citation type="submission" date="2024-08" db="EMBL/GenBank/DDBJ databases">
        <title>Gnathostoma spinigerum genome.</title>
        <authorList>
            <person name="Gonzalez-Bertolin B."/>
            <person name="Monzon S."/>
            <person name="Zaballos A."/>
            <person name="Jimenez P."/>
            <person name="Dekumyoy P."/>
            <person name="Varona S."/>
            <person name="Cuesta I."/>
            <person name="Sumanam S."/>
            <person name="Adisakwattana P."/>
            <person name="Gasser R.B."/>
            <person name="Hernandez-Gonzalez A."/>
            <person name="Young N.D."/>
            <person name="Perteguer M.J."/>
        </authorList>
    </citation>
    <scope>NUCLEOTIDE SEQUENCE [LARGE SCALE GENOMIC DNA]</scope>
    <source>
        <strain evidence="2">AL3</strain>
        <tissue evidence="2">Liver</tissue>
    </source>
</reference>
<dbReference type="PRINTS" id="PR00786">
    <property type="entry name" value="NEPRILYSIN"/>
</dbReference>
<dbReference type="PANTHER" id="PTHR11733:SF133">
    <property type="entry name" value="PHOSPHATE-REGULATING NEUTRAL ENDOPEPTIDASE PHEX"/>
    <property type="match status" value="1"/>
</dbReference>
<proteinExistence type="predicted"/>
<dbReference type="PROSITE" id="PS51885">
    <property type="entry name" value="NEPRILYSIN"/>
    <property type="match status" value="1"/>
</dbReference>
<keyword evidence="3" id="KW-1185">Reference proteome</keyword>
<dbReference type="CDD" id="cd08662">
    <property type="entry name" value="M13"/>
    <property type="match status" value="1"/>
</dbReference>
<dbReference type="Gene3D" id="3.40.390.10">
    <property type="entry name" value="Collagenase (Catalytic Domain)"/>
    <property type="match status" value="1"/>
</dbReference>
<feature type="domain" description="Peptidase M13 C-terminal" evidence="1">
    <location>
        <begin position="1"/>
        <end position="179"/>
    </location>
</feature>
<dbReference type="AlphaFoldDB" id="A0ABD6EAP8"/>
<dbReference type="EMBL" id="JBGFUD010001745">
    <property type="protein sequence ID" value="MFH4976701.1"/>
    <property type="molecule type" value="Genomic_DNA"/>
</dbReference>
<evidence type="ECO:0000259" key="1">
    <source>
        <dbReference type="Pfam" id="PF01431"/>
    </source>
</evidence>
<dbReference type="InterPro" id="IPR000718">
    <property type="entry name" value="Peptidase_M13"/>
</dbReference>
<accession>A0ABD6EAP8</accession>
<dbReference type="Pfam" id="PF01431">
    <property type="entry name" value="Peptidase_M13"/>
    <property type="match status" value="1"/>
</dbReference>
<dbReference type="InterPro" id="IPR018497">
    <property type="entry name" value="Peptidase_M13_C"/>
</dbReference>
<evidence type="ECO:0000313" key="3">
    <source>
        <dbReference type="Proteomes" id="UP001608902"/>
    </source>
</evidence>
<organism evidence="2 3">
    <name type="scientific">Gnathostoma spinigerum</name>
    <dbReference type="NCBI Taxonomy" id="75299"/>
    <lineage>
        <taxon>Eukaryota</taxon>
        <taxon>Metazoa</taxon>
        <taxon>Ecdysozoa</taxon>
        <taxon>Nematoda</taxon>
        <taxon>Chromadorea</taxon>
        <taxon>Rhabditida</taxon>
        <taxon>Spirurina</taxon>
        <taxon>Gnathostomatomorpha</taxon>
        <taxon>Gnathostomatoidea</taxon>
        <taxon>Gnathostomatidae</taxon>
        <taxon>Gnathostoma</taxon>
    </lineage>
</organism>
<protein>
    <recommendedName>
        <fullName evidence="1">Peptidase M13 C-terminal domain-containing protein</fullName>
    </recommendedName>
</protein>
<evidence type="ECO:0000313" key="2">
    <source>
        <dbReference type="EMBL" id="MFH4976701.1"/>
    </source>
</evidence>
<dbReference type="Proteomes" id="UP001608902">
    <property type="component" value="Unassembled WGS sequence"/>
</dbReference>